<keyword evidence="3" id="KW-0472">Membrane</keyword>
<proteinExistence type="predicted"/>
<feature type="compositionally biased region" description="Pro residues" evidence="2">
    <location>
        <begin position="82"/>
        <end position="97"/>
    </location>
</feature>
<evidence type="ECO:0000313" key="4">
    <source>
        <dbReference type="EMBL" id="RPB12344.1"/>
    </source>
</evidence>
<feature type="coiled-coil region" evidence="1">
    <location>
        <begin position="107"/>
        <end position="186"/>
    </location>
</feature>
<feature type="transmembrane region" description="Helical" evidence="3">
    <location>
        <begin position="335"/>
        <end position="356"/>
    </location>
</feature>
<dbReference type="AlphaFoldDB" id="A0A3N4KP09"/>
<accession>A0A3N4KP09</accession>
<keyword evidence="3" id="KW-1133">Transmembrane helix</keyword>
<evidence type="ECO:0000256" key="1">
    <source>
        <dbReference type="SAM" id="Coils"/>
    </source>
</evidence>
<feature type="compositionally biased region" description="Pro residues" evidence="2">
    <location>
        <begin position="62"/>
        <end position="71"/>
    </location>
</feature>
<sequence>MRVVIVATPRHLLKASAGYITCQHFHFKPPVVIIIKLILSDFINTITITITVPISASINSESPPPTPPPSPRSSISSSRTPQTPPATAPTLPSPQPTPTQMHHFLALPLLLLQSRRLRRRLKRLQRKLSRLDERISQYSSHPSNDEPNVVMAIAMYESRAELEWRINDAREDLNIVRSRIMTVESERVRKRDEHHLSNAKPDQAHHHQFHTITNMNNPNQPAPDQRKLHFRHYDRTKFTIMHLTLVIYNTLLTMVTNTDIHDTALDSNRFELLHALMQTLNTEHESYNQQRIQLWTLYGMSSIRKYRRRETVARVVWDAQVAKKQAEIMAASAQLAASGGVVLALGLGVAGGWRGFRLKFWRAPRCGG</sequence>
<dbReference type="EMBL" id="ML119129">
    <property type="protein sequence ID" value="RPB12344.1"/>
    <property type="molecule type" value="Genomic_DNA"/>
</dbReference>
<gene>
    <name evidence="4" type="ORF">P167DRAFT_565270</name>
</gene>
<evidence type="ECO:0000256" key="2">
    <source>
        <dbReference type="SAM" id="MobiDB-lite"/>
    </source>
</evidence>
<protein>
    <submittedName>
        <fullName evidence="4">Uncharacterized protein</fullName>
    </submittedName>
</protein>
<feature type="region of interest" description="Disordered" evidence="2">
    <location>
        <begin position="57"/>
        <end position="99"/>
    </location>
</feature>
<name>A0A3N4KP09_9PEZI</name>
<keyword evidence="3" id="KW-0812">Transmembrane</keyword>
<keyword evidence="5" id="KW-1185">Reference proteome</keyword>
<dbReference type="OrthoDB" id="10590543at2759"/>
<evidence type="ECO:0000256" key="3">
    <source>
        <dbReference type="SAM" id="Phobius"/>
    </source>
</evidence>
<reference evidence="4 5" key="1">
    <citation type="journal article" date="2018" name="Nat. Ecol. Evol.">
        <title>Pezizomycetes genomes reveal the molecular basis of ectomycorrhizal truffle lifestyle.</title>
        <authorList>
            <person name="Murat C."/>
            <person name="Payen T."/>
            <person name="Noel B."/>
            <person name="Kuo A."/>
            <person name="Morin E."/>
            <person name="Chen J."/>
            <person name="Kohler A."/>
            <person name="Krizsan K."/>
            <person name="Balestrini R."/>
            <person name="Da Silva C."/>
            <person name="Montanini B."/>
            <person name="Hainaut M."/>
            <person name="Levati E."/>
            <person name="Barry K.W."/>
            <person name="Belfiori B."/>
            <person name="Cichocki N."/>
            <person name="Clum A."/>
            <person name="Dockter R.B."/>
            <person name="Fauchery L."/>
            <person name="Guy J."/>
            <person name="Iotti M."/>
            <person name="Le Tacon F."/>
            <person name="Lindquist E.A."/>
            <person name="Lipzen A."/>
            <person name="Malagnac F."/>
            <person name="Mello A."/>
            <person name="Molinier V."/>
            <person name="Miyauchi S."/>
            <person name="Poulain J."/>
            <person name="Riccioni C."/>
            <person name="Rubini A."/>
            <person name="Sitrit Y."/>
            <person name="Splivallo R."/>
            <person name="Traeger S."/>
            <person name="Wang M."/>
            <person name="Zifcakova L."/>
            <person name="Wipf D."/>
            <person name="Zambonelli A."/>
            <person name="Paolocci F."/>
            <person name="Nowrousian M."/>
            <person name="Ottonello S."/>
            <person name="Baldrian P."/>
            <person name="Spatafora J.W."/>
            <person name="Henrissat B."/>
            <person name="Nagy L.G."/>
            <person name="Aury J.M."/>
            <person name="Wincker P."/>
            <person name="Grigoriev I.V."/>
            <person name="Bonfante P."/>
            <person name="Martin F.M."/>
        </authorList>
    </citation>
    <scope>NUCLEOTIDE SEQUENCE [LARGE SCALE GENOMIC DNA]</scope>
    <source>
        <strain evidence="4 5">CCBAS932</strain>
    </source>
</reference>
<dbReference type="Proteomes" id="UP000277580">
    <property type="component" value="Unassembled WGS sequence"/>
</dbReference>
<organism evidence="4 5">
    <name type="scientific">Morchella conica CCBAS932</name>
    <dbReference type="NCBI Taxonomy" id="1392247"/>
    <lineage>
        <taxon>Eukaryota</taxon>
        <taxon>Fungi</taxon>
        <taxon>Dikarya</taxon>
        <taxon>Ascomycota</taxon>
        <taxon>Pezizomycotina</taxon>
        <taxon>Pezizomycetes</taxon>
        <taxon>Pezizales</taxon>
        <taxon>Morchellaceae</taxon>
        <taxon>Morchella</taxon>
    </lineage>
</organism>
<keyword evidence="1" id="KW-0175">Coiled coil</keyword>
<feature type="compositionally biased region" description="Low complexity" evidence="2">
    <location>
        <begin position="72"/>
        <end position="81"/>
    </location>
</feature>
<evidence type="ECO:0000313" key="5">
    <source>
        <dbReference type="Proteomes" id="UP000277580"/>
    </source>
</evidence>
<dbReference type="InParanoid" id="A0A3N4KP09"/>